<evidence type="ECO:0000313" key="2">
    <source>
        <dbReference type="EMBL" id="GFY55934.1"/>
    </source>
</evidence>
<keyword evidence="3" id="KW-1185">Reference proteome</keyword>
<gene>
    <name evidence="2" type="ORF">TNIN_148081</name>
</gene>
<accession>A0A8X6XNZ7</accession>
<feature type="region of interest" description="Disordered" evidence="1">
    <location>
        <begin position="1"/>
        <end position="25"/>
    </location>
</feature>
<evidence type="ECO:0000256" key="1">
    <source>
        <dbReference type="SAM" id="MobiDB-lite"/>
    </source>
</evidence>
<dbReference type="Proteomes" id="UP000886998">
    <property type="component" value="Unassembled WGS sequence"/>
</dbReference>
<dbReference type="EMBL" id="BMAV01010667">
    <property type="protein sequence ID" value="GFY55934.1"/>
    <property type="molecule type" value="Genomic_DNA"/>
</dbReference>
<protein>
    <submittedName>
        <fullName evidence="2">Uncharacterized protein</fullName>
    </submittedName>
</protein>
<dbReference type="AlphaFoldDB" id="A0A8X6XNZ7"/>
<evidence type="ECO:0000313" key="3">
    <source>
        <dbReference type="Proteomes" id="UP000886998"/>
    </source>
</evidence>
<name>A0A8X6XNZ7_9ARAC</name>
<comment type="caution">
    <text evidence="2">The sequence shown here is derived from an EMBL/GenBank/DDBJ whole genome shotgun (WGS) entry which is preliminary data.</text>
</comment>
<feature type="compositionally biased region" description="Basic residues" evidence="1">
    <location>
        <begin position="77"/>
        <end position="86"/>
    </location>
</feature>
<feature type="compositionally biased region" description="Polar residues" evidence="1">
    <location>
        <begin position="1"/>
        <end position="18"/>
    </location>
</feature>
<organism evidence="2 3">
    <name type="scientific">Trichonephila inaurata madagascariensis</name>
    <dbReference type="NCBI Taxonomy" id="2747483"/>
    <lineage>
        <taxon>Eukaryota</taxon>
        <taxon>Metazoa</taxon>
        <taxon>Ecdysozoa</taxon>
        <taxon>Arthropoda</taxon>
        <taxon>Chelicerata</taxon>
        <taxon>Arachnida</taxon>
        <taxon>Araneae</taxon>
        <taxon>Araneomorphae</taxon>
        <taxon>Entelegynae</taxon>
        <taxon>Araneoidea</taxon>
        <taxon>Nephilidae</taxon>
        <taxon>Trichonephila</taxon>
        <taxon>Trichonephila inaurata</taxon>
    </lineage>
</organism>
<proteinExistence type="predicted"/>
<feature type="region of interest" description="Disordered" evidence="1">
    <location>
        <begin position="72"/>
        <end position="92"/>
    </location>
</feature>
<sequence>MEPQKNTVEESANSSDGETTVEPRRKKKLKNLLVLPIVRKLWILGEISLKNRLISSHELRNGEEIFEKEDHNIVAKSPHRKGKKGGMRTEKW</sequence>
<reference evidence="2" key="1">
    <citation type="submission" date="2020-08" db="EMBL/GenBank/DDBJ databases">
        <title>Multicomponent nature underlies the extraordinary mechanical properties of spider dragline silk.</title>
        <authorList>
            <person name="Kono N."/>
            <person name="Nakamura H."/>
            <person name="Mori M."/>
            <person name="Yoshida Y."/>
            <person name="Ohtoshi R."/>
            <person name="Malay A.D."/>
            <person name="Moran D.A.P."/>
            <person name="Tomita M."/>
            <person name="Numata K."/>
            <person name="Arakawa K."/>
        </authorList>
    </citation>
    <scope>NUCLEOTIDE SEQUENCE</scope>
</reference>